<reference evidence="1 2" key="1">
    <citation type="submission" date="2016-03" db="EMBL/GenBank/DDBJ databases">
        <title>Draft genome sequence of Paenibacillus glacialis DSM 22343.</title>
        <authorList>
            <person name="Shin S.-K."/>
            <person name="Yi H."/>
        </authorList>
    </citation>
    <scope>NUCLEOTIDE SEQUENCE [LARGE SCALE GENOMIC DNA]</scope>
    <source>
        <strain evidence="1 2">DSM 22343</strain>
    </source>
</reference>
<dbReference type="AlphaFoldDB" id="A0A168M696"/>
<dbReference type="OrthoDB" id="2678813at2"/>
<comment type="caution">
    <text evidence="1">The sequence shown here is derived from an EMBL/GenBank/DDBJ whole genome shotgun (WGS) entry which is preliminary data.</text>
</comment>
<keyword evidence="2" id="KW-1185">Reference proteome</keyword>
<dbReference type="EMBL" id="LVJH01000007">
    <property type="protein sequence ID" value="OAB44274.1"/>
    <property type="molecule type" value="Genomic_DNA"/>
</dbReference>
<accession>A0A168M696</accession>
<dbReference type="STRING" id="494026.PGLA_06310"/>
<proteinExistence type="predicted"/>
<gene>
    <name evidence="1" type="ORF">PGLA_06310</name>
</gene>
<organism evidence="1 2">
    <name type="scientific">Paenibacillus glacialis</name>
    <dbReference type="NCBI Taxonomy" id="494026"/>
    <lineage>
        <taxon>Bacteria</taxon>
        <taxon>Bacillati</taxon>
        <taxon>Bacillota</taxon>
        <taxon>Bacilli</taxon>
        <taxon>Bacillales</taxon>
        <taxon>Paenibacillaceae</taxon>
        <taxon>Paenibacillus</taxon>
    </lineage>
</organism>
<protein>
    <recommendedName>
        <fullName evidence="3">DUF4825 domain-containing protein</fullName>
    </recommendedName>
</protein>
<dbReference type="Proteomes" id="UP000076967">
    <property type="component" value="Unassembled WGS sequence"/>
</dbReference>
<evidence type="ECO:0000313" key="2">
    <source>
        <dbReference type="Proteomes" id="UP000076967"/>
    </source>
</evidence>
<evidence type="ECO:0008006" key="3">
    <source>
        <dbReference type="Google" id="ProtNLM"/>
    </source>
</evidence>
<name>A0A168M696_9BACL</name>
<evidence type="ECO:0000313" key="1">
    <source>
        <dbReference type="EMBL" id="OAB44274.1"/>
    </source>
</evidence>
<sequence>MNRWILIGCTMLLCIGAVIFLPKLFSFQTSYPQLKGIVTVFDSHPSTTLSDENLVDTLHSRPFTLPISKVDWKNSTLVLDLKVVTPDSTITDIYENMAEAISFSFESTSNVNRLMLRLVAEDKWVNTRHLLLAADISRQAWNEESTHELRNNGEAPLPDHLKQTFRMTETKLWLNQFNR</sequence>
<dbReference type="RefSeq" id="WP_068530391.1">
    <property type="nucleotide sequence ID" value="NZ_LVJH01000007.1"/>
</dbReference>